<keyword evidence="3" id="KW-1185">Reference proteome</keyword>
<protein>
    <submittedName>
        <fullName evidence="2">Uncharacterized protein</fullName>
    </submittedName>
</protein>
<name>A0ABQ4GH24_9ACTN</name>
<evidence type="ECO:0000313" key="2">
    <source>
        <dbReference type="EMBL" id="GIH60720.1"/>
    </source>
</evidence>
<sequence length="82" mass="9221">MQRWFGHSLTFTASTDAPNADPKTRTFTSFEQAAEEDALGRLWLGVHYVYVRDQGKEPSSTSRPAGRRDPPTRGLPRVIDLC</sequence>
<feature type="region of interest" description="Disordered" evidence="1">
    <location>
        <begin position="54"/>
        <end position="82"/>
    </location>
</feature>
<dbReference type="EMBL" id="BOOF01000005">
    <property type="protein sequence ID" value="GIH60720.1"/>
    <property type="molecule type" value="Genomic_DNA"/>
</dbReference>
<evidence type="ECO:0000256" key="1">
    <source>
        <dbReference type="SAM" id="MobiDB-lite"/>
    </source>
</evidence>
<dbReference type="Proteomes" id="UP000660454">
    <property type="component" value="Unassembled WGS sequence"/>
</dbReference>
<dbReference type="Gene3D" id="1.10.606.20">
    <property type="match status" value="1"/>
</dbReference>
<gene>
    <name evidence="2" type="ORF">Msi02_15370</name>
</gene>
<evidence type="ECO:0000313" key="3">
    <source>
        <dbReference type="Proteomes" id="UP000660454"/>
    </source>
</evidence>
<organism evidence="2 3">
    <name type="scientific">Microbispora siamensis</name>
    <dbReference type="NCBI Taxonomy" id="564413"/>
    <lineage>
        <taxon>Bacteria</taxon>
        <taxon>Bacillati</taxon>
        <taxon>Actinomycetota</taxon>
        <taxon>Actinomycetes</taxon>
        <taxon>Streptosporangiales</taxon>
        <taxon>Streptosporangiaceae</taxon>
        <taxon>Microbispora</taxon>
    </lineage>
</organism>
<proteinExistence type="predicted"/>
<accession>A0ABQ4GH24</accession>
<comment type="caution">
    <text evidence="2">The sequence shown here is derived from an EMBL/GenBank/DDBJ whole genome shotgun (WGS) entry which is preliminary data.</text>
</comment>
<reference evidence="2 3" key="1">
    <citation type="submission" date="2021-01" db="EMBL/GenBank/DDBJ databases">
        <title>Whole genome shotgun sequence of Microbispora siamensis NBRC 104113.</title>
        <authorList>
            <person name="Komaki H."/>
            <person name="Tamura T."/>
        </authorList>
    </citation>
    <scope>NUCLEOTIDE SEQUENCE [LARGE SCALE GENOMIC DNA]</scope>
    <source>
        <strain evidence="2 3">NBRC 104113</strain>
    </source>
</reference>